<gene>
    <name evidence="4" type="primary">hypE</name>
    <name evidence="5" type="ORF">BST37_16570</name>
    <name evidence="4" type="ORF">MNVI_31240</name>
</gene>
<dbReference type="OrthoDB" id="9801934at2"/>
<dbReference type="Proteomes" id="UP000192374">
    <property type="component" value="Unassembled WGS sequence"/>
</dbReference>
<dbReference type="PANTHER" id="PTHR30303">
    <property type="entry name" value="HYDROGENASE ISOENZYMES FORMATION PROTEIN HYPE"/>
    <property type="match status" value="1"/>
</dbReference>
<comment type="similarity">
    <text evidence="1">Belongs to the HypE family.</text>
</comment>
<dbReference type="RefSeq" id="WP_083088859.1">
    <property type="nucleotide sequence ID" value="NZ_AP022583.1"/>
</dbReference>
<accession>A0A7I7PGW1</accession>
<reference evidence="5 6" key="1">
    <citation type="submission" date="2017-02" db="EMBL/GenBank/DDBJ databases">
        <title>The new phylogeny of genus Mycobacterium.</title>
        <authorList>
            <person name="Tortoli E."/>
            <person name="Trovato A."/>
            <person name="Cirillo D.M."/>
        </authorList>
    </citation>
    <scope>NUCLEOTIDE SEQUENCE [LARGE SCALE GENOMIC DNA]</scope>
    <source>
        <strain evidence="5 6">DSM 45145</strain>
    </source>
</reference>
<dbReference type="PANTHER" id="PTHR30303:SF0">
    <property type="entry name" value="CARBAMOYL DEHYDRATASE HYPE"/>
    <property type="match status" value="1"/>
</dbReference>
<dbReference type="KEGG" id="mnv:MNVI_31240"/>
<dbReference type="AlphaFoldDB" id="A0A7I7PGW1"/>
<evidence type="ECO:0000313" key="7">
    <source>
        <dbReference type="Proteomes" id="UP000466894"/>
    </source>
</evidence>
<dbReference type="Pfam" id="PF02769">
    <property type="entry name" value="AIRS_C"/>
    <property type="match status" value="1"/>
</dbReference>
<dbReference type="NCBIfam" id="TIGR02124">
    <property type="entry name" value="hypE"/>
    <property type="match status" value="1"/>
</dbReference>
<dbReference type="Gene3D" id="3.30.1330.10">
    <property type="entry name" value="PurM-like, N-terminal domain"/>
    <property type="match status" value="1"/>
</dbReference>
<dbReference type="InterPro" id="IPR010918">
    <property type="entry name" value="PurM-like_C_dom"/>
</dbReference>
<feature type="domain" description="PurM-like C-terminal" evidence="3">
    <location>
        <begin position="196"/>
        <end position="348"/>
    </location>
</feature>
<dbReference type="SUPFAM" id="SSF56042">
    <property type="entry name" value="PurM C-terminal domain-like"/>
    <property type="match status" value="1"/>
</dbReference>
<reference evidence="4" key="3">
    <citation type="submission" date="2020-02" db="EMBL/GenBank/DDBJ databases">
        <authorList>
            <person name="Matsumoto Y."/>
            <person name="Motooka D."/>
            <person name="Nakamura S."/>
        </authorList>
    </citation>
    <scope>NUCLEOTIDE SEQUENCE</scope>
    <source>
        <strain evidence="4">JCM 16367</strain>
    </source>
</reference>
<dbReference type="EMBL" id="MVIC01000035">
    <property type="protein sequence ID" value="ORB12364.1"/>
    <property type="molecule type" value="Genomic_DNA"/>
</dbReference>
<dbReference type="SUPFAM" id="SSF55326">
    <property type="entry name" value="PurM N-terminal domain-like"/>
    <property type="match status" value="1"/>
</dbReference>
<dbReference type="InterPro" id="IPR036676">
    <property type="entry name" value="PurM-like_C_sf"/>
</dbReference>
<evidence type="ECO:0000259" key="2">
    <source>
        <dbReference type="Pfam" id="PF00586"/>
    </source>
</evidence>
<organism evidence="4 7">
    <name type="scientific">Mycobacterium noviomagense</name>
    <dbReference type="NCBI Taxonomy" id="459858"/>
    <lineage>
        <taxon>Bacteria</taxon>
        <taxon>Bacillati</taxon>
        <taxon>Actinomycetota</taxon>
        <taxon>Actinomycetes</taxon>
        <taxon>Mycobacteriales</taxon>
        <taxon>Mycobacteriaceae</taxon>
        <taxon>Mycobacterium</taxon>
    </lineage>
</organism>
<evidence type="ECO:0000313" key="6">
    <source>
        <dbReference type="Proteomes" id="UP000192374"/>
    </source>
</evidence>
<dbReference type="InterPro" id="IPR036921">
    <property type="entry name" value="PurM-like_N_sf"/>
</dbReference>
<dbReference type="Pfam" id="PF00586">
    <property type="entry name" value="AIRS"/>
    <property type="match status" value="1"/>
</dbReference>
<protein>
    <submittedName>
        <fullName evidence="4">Hydrogenase expression/formation protein HypE</fullName>
    </submittedName>
</protein>
<reference evidence="4 7" key="2">
    <citation type="journal article" date="2019" name="Emerg. Microbes Infect.">
        <title>Comprehensive subspecies identification of 175 nontuberculous mycobacteria species based on 7547 genomic profiles.</title>
        <authorList>
            <person name="Matsumoto Y."/>
            <person name="Kinjo T."/>
            <person name="Motooka D."/>
            <person name="Nabeya D."/>
            <person name="Jung N."/>
            <person name="Uechi K."/>
            <person name="Horii T."/>
            <person name="Iida T."/>
            <person name="Fujita J."/>
            <person name="Nakamura S."/>
        </authorList>
    </citation>
    <scope>NUCLEOTIDE SEQUENCE [LARGE SCALE GENOMIC DNA]</scope>
    <source>
        <strain evidence="4 7">JCM 16367</strain>
    </source>
</reference>
<sequence>MSKPASEYLSSGPRFAEGEVIERIESFRRRRPRLLDDHITLAHGAGGKASAALVDAVFMEAFRNPLLASLGDGAVLSLPSGERLVLSTDSFVVQPRRFPGGSIGELAVHGTANDLAVAGAVPQWISAAFVLEEGFPIAELKDIVADMAAAAAQSAVQIVTGDTKVVPNGAADGLFITTTGAGVIPSGRRLSAQSVRPGDKVLLSGSMGDHGMAVMLARGDLAIEADICSDTTSVSPLVEVLLAAAPSTRWLRDPTRGGVGTVCNELAQACGLGVVLDEERLPVHPMVSGACELLGIDPLYVANEGKFVAVVAPEEADVALSALRSHPLGAEAAEIGQIVAEPAETVVVRTGFGGTRIVDMLVGDPLPRIC</sequence>
<dbReference type="Proteomes" id="UP000466894">
    <property type="component" value="Chromosome"/>
</dbReference>
<evidence type="ECO:0000259" key="3">
    <source>
        <dbReference type="Pfam" id="PF02769"/>
    </source>
</evidence>
<proteinExistence type="inferred from homology"/>
<dbReference type="GO" id="GO:0051604">
    <property type="term" value="P:protein maturation"/>
    <property type="evidence" value="ECO:0007669"/>
    <property type="project" value="TreeGrafter"/>
</dbReference>
<dbReference type="InterPro" id="IPR011854">
    <property type="entry name" value="HypE"/>
</dbReference>
<dbReference type="CDD" id="cd02197">
    <property type="entry name" value="HypE"/>
    <property type="match status" value="1"/>
</dbReference>
<evidence type="ECO:0000256" key="1">
    <source>
        <dbReference type="ARBA" id="ARBA00006243"/>
    </source>
</evidence>
<dbReference type="Gene3D" id="3.90.650.10">
    <property type="entry name" value="PurM-like C-terminal domain"/>
    <property type="match status" value="1"/>
</dbReference>
<dbReference type="EMBL" id="AP022583">
    <property type="protein sequence ID" value="BBY07806.1"/>
    <property type="molecule type" value="Genomic_DNA"/>
</dbReference>
<evidence type="ECO:0000313" key="5">
    <source>
        <dbReference type="EMBL" id="ORB12364.1"/>
    </source>
</evidence>
<dbReference type="InterPro" id="IPR016188">
    <property type="entry name" value="PurM-like_N"/>
</dbReference>
<feature type="domain" description="PurM-like N-terminal" evidence="2">
    <location>
        <begin position="72"/>
        <end position="184"/>
    </location>
</feature>
<evidence type="ECO:0000313" key="4">
    <source>
        <dbReference type="EMBL" id="BBY07806.1"/>
    </source>
</evidence>
<keyword evidence="6" id="KW-1185">Reference proteome</keyword>
<dbReference type="PIRSF" id="PIRSF005644">
    <property type="entry name" value="Hdrgns_mtr_HypE"/>
    <property type="match status" value="1"/>
</dbReference>
<name>A0A7I7PGW1_9MYCO</name>